<reference evidence="2" key="1">
    <citation type="journal article" date="2023" name="bioRxiv">
        <title>Complete genome of the Medicago anthracnose fungus, Colletotrichum destructivum, reveals a mini-chromosome-like region within a core chromosome.</title>
        <authorList>
            <person name="Lapalu N."/>
            <person name="Simon A."/>
            <person name="Lu A."/>
            <person name="Plaumann P.-L."/>
            <person name="Amselem J."/>
            <person name="Pigne S."/>
            <person name="Auger A."/>
            <person name="Koch C."/>
            <person name="Dallery J.-F."/>
            <person name="O'Connell R.J."/>
        </authorList>
    </citation>
    <scope>NUCLEOTIDE SEQUENCE [LARGE SCALE GENOMIC DNA]</scope>
    <source>
        <strain evidence="2">CBS 520.97</strain>
    </source>
</reference>
<evidence type="ECO:0000313" key="1">
    <source>
        <dbReference type="EMBL" id="WQF89871.1"/>
    </source>
</evidence>
<proteinExistence type="predicted"/>
<dbReference type="GeneID" id="87951385"/>
<keyword evidence="2" id="KW-1185">Reference proteome</keyword>
<dbReference type="Proteomes" id="UP001322277">
    <property type="component" value="Chromosome 10"/>
</dbReference>
<dbReference type="RefSeq" id="XP_062787092.1">
    <property type="nucleotide sequence ID" value="XM_062931041.1"/>
</dbReference>
<protein>
    <submittedName>
        <fullName evidence="1">Uncharacterized protein</fullName>
    </submittedName>
</protein>
<name>A0AAX4J3A8_9PEZI</name>
<evidence type="ECO:0000313" key="2">
    <source>
        <dbReference type="Proteomes" id="UP001322277"/>
    </source>
</evidence>
<gene>
    <name evidence="1" type="ORF">CDEST_14885</name>
</gene>
<sequence>MSDHRVSSPGNPGPKVSRRICDFVDKRMTRARSRATWFNSQVPPFADKEAGEGFEWVWDRWLRPSTPGVPTSWIGG</sequence>
<organism evidence="1 2">
    <name type="scientific">Colletotrichum destructivum</name>
    <dbReference type="NCBI Taxonomy" id="34406"/>
    <lineage>
        <taxon>Eukaryota</taxon>
        <taxon>Fungi</taxon>
        <taxon>Dikarya</taxon>
        <taxon>Ascomycota</taxon>
        <taxon>Pezizomycotina</taxon>
        <taxon>Sordariomycetes</taxon>
        <taxon>Hypocreomycetidae</taxon>
        <taxon>Glomerellales</taxon>
        <taxon>Glomerellaceae</taxon>
        <taxon>Colletotrichum</taxon>
        <taxon>Colletotrichum destructivum species complex</taxon>
    </lineage>
</organism>
<accession>A0AAX4J3A8</accession>
<dbReference type="KEGG" id="cdet:87951385"/>
<dbReference type="AlphaFoldDB" id="A0AAX4J3A8"/>
<dbReference type="EMBL" id="CP137314">
    <property type="protein sequence ID" value="WQF89871.1"/>
    <property type="molecule type" value="Genomic_DNA"/>
</dbReference>